<keyword evidence="3" id="KW-1185">Reference proteome</keyword>
<protein>
    <recommendedName>
        <fullName evidence="4">Phage holin family protein</fullName>
    </recommendedName>
</protein>
<keyword evidence="1" id="KW-0812">Transmembrane</keyword>
<evidence type="ECO:0000256" key="1">
    <source>
        <dbReference type="SAM" id="Phobius"/>
    </source>
</evidence>
<proteinExistence type="predicted"/>
<dbReference type="Proteomes" id="UP001204621">
    <property type="component" value="Unassembled WGS sequence"/>
</dbReference>
<keyword evidence="1" id="KW-0472">Membrane</keyword>
<organism evidence="2 3">
    <name type="scientific">Massilia terrae</name>
    <dbReference type="NCBI Taxonomy" id="1811224"/>
    <lineage>
        <taxon>Bacteria</taxon>
        <taxon>Pseudomonadati</taxon>
        <taxon>Pseudomonadota</taxon>
        <taxon>Betaproteobacteria</taxon>
        <taxon>Burkholderiales</taxon>
        <taxon>Oxalobacteraceae</taxon>
        <taxon>Telluria group</taxon>
        <taxon>Massilia</taxon>
    </lineage>
</organism>
<evidence type="ECO:0000313" key="3">
    <source>
        <dbReference type="Proteomes" id="UP001204621"/>
    </source>
</evidence>
<evidence type="ECO:0008006" key="4">
    <source>
        <dbReference type="Google" id="ProtNLM"/>
    </source>
</evidence>
<feature type="transmembrane region" description="Helical" evidence="1">
    <location>
        <begin position="43"/>
        <end position="75"/>
    </location>
</feature>
<dbReference type="RefSeq" id="WP_258812659.1">
    <property type="nucleotide sequence ID" value="NZ_JANUGU010000005.1"/>
</dbReference>
<keyword evidence="1" id="KW-1133">Transmembrane helix</keyword>
<name>A0ABT2CZR0_9BURK</name>
<sequence length="83" mass="8996">MKPANFNTLLDDIRDACATVFATLLGAAKQIATLPWPALLVCAFFLALAITLIPVALTLFVLFLAIKLAVGLIVVDKQRSRRN</sequence>
<reference evidence="2 3" key="1">
    <citation type="submission" date="2022-08" db="EMBL/GenBank/DDBJ databases">
        <title>Reclassification of Massilia species as members of the genera Telluria, Duganella, Pseudoduganella, Mokoshia gen. nov. and Zemynaea gen. nov. using orthogonal and non-orthogonal genome-based approaches.</title>
        <authorList>
            <person name="Bowman J.P."/>
        </authorList>
    </citation>
    <scope>NUCLEOTIDE SEQUENCE [LARGE SCALE GENOMIC DNA]</scope>
    <source>
        <strain evidence="2 3">JCM 31606</strain>
    </source>
</reference>
<comment type="caution">
    <text evidence="2">The sequence shown here is derived from an EMBL/GenBank/DDBJ whole genome shotgun (WGS) entry which is preliminary data.</text>
</comment>
<gene>
    <name evidence="2" type="ORF">NX778_15470</name>
</gene>
<evidence type="ECO:0000313" key="2">
    <source>
        <dbReference type="EMBL" id="MCS0659469.1"/>
    </source>
</evidence>
<accession>A0ABT2CZR0</accession>
<dbReference type="EMBL" id="JANUGU010000005">
    <property type="protein sequence ID" value="MCS0659469.1"/>
    <property type="molecule type" value="Genomic_DNA"/>
</dbReference>